<dbReference type="Pfam" id="PF01728">
    <property type="entry name" value="FtsJ"/>
    <property type="match status" value="1"/>
</dbReference>
<name>A0ABW1KUJ3_9PROT</name>
<dbReference type="InterPro" id="IPR029063">
    <property type="entry name" value="SAM-dependent_MTases_sf"/>
</dbReference>
<comment type="caution">
    <text evidence="5">The sequence shown here is derived from an EMBL/GenBank/DDBJ whole genome shotgun (WGS) entry which is preliminary data.</text>
</comment>
<dbReference type="CDD" id="cd00165">
    <property type="entry name" value="S4"/>
    <property type="match status" value="1"/>
</dbReference>
<keyword evidence="6" id="KW-1185">Reference proteome</keyword>
<reference evidence="5 6" key="1">
    <citation type="submission" date="2024-09" db="EMBL/GenBank/DDBJ databases">
        <authorList>
            <person name="Zhang Z.-H."/>
        </authorList>
    </citation>
    <scope>NUCLEOTIDE SEQUENCE [LARGE SCALE GENOMIC DNA]</scope>
    <source>
        <strain evidence="5 6">HHTR114</strain>
    </source>
</reference>
<dbReference type="GO" id="GO:0008168">
    <property type="term" value="F:methyltransferase activity"/>
    <property type="evidence" value="ECO:0007669"/>
    <property type="project" value="UniProtKB-KW"/>
</dbReference>
<keyword evidence="5" id="KW-0808">Transferase</keyword>
<dbReference type="SUPFAM" id="SSF53335">
    <property type="entry name" value="S-adenosyl-L-methionine-dependent methyltransferases"/>
    <property type="match status" value="1"/>
</dbReference>
<evidence type="ECO:0000259" key="4">
    <source>
        <dbReference type="SMART" id="SM00363"/>
    </source>
</evidence>
<dbReference type="InterPro" id="IPR002877">
    <property type="entry name" value="RNA_MeTrfase_FtsJ_dom"/>
</dbReference>
<dbReference type="GO" id="GO:0032259">
    <property type="term" value="P:methylation"/>
    <property type="evidence" value="ECO:0007669"/>
    <property type="project" value="UniProtKB-KW"/>
</dbReference>
<dbReference type="Gene3D" id="3.10.290.10">
    <property type="entry name" value="RNA-binding S4 domain"/>
    <property type="match status" value="1"/>
</dbReference>
<dbReference type="SMART" id="SM00363">
    <property type="entry name" value="S4"/>
    <property type="match status" value="1"/>
</dbReference>
<evidence type="ECO:0000313" key="6">
    <source>
        <dbReference type="Proteomes" id="UP001596116"/>
    </source>
</evidence>
<dbReference type="NCBIfam" id="TIGR00478">
    <property type="entry name" value="tly"/>
    <property type="match status" value="1"/>
</dbReference>
<comment type="similarity">
    <text evidence="2">Belongs to the TlyA family.</text>
</comment>
<gene>
    <name evidence="5" type="ORF">ACFMB1_09570</name>
</gene>
<proteinExistence type="inferred from homology"/>
<dbReference type="EMBL" id="JBHPON010000001">
    <property type="protein sequence ID" value="MFC6035791.1"/>
    <property type="molecule type" value="Genomic_DNA"/>
</dbReference>
<dbReference type="PIRSF" id="PIRSF005578">
    <property type="entry name" value="TlyA"/>
    <property type="match status" value="1"/>
</dbReference>
<keyword evidence="1 3" id="KW-0694">RNA-binding</keyword>
<protein>
    <submittedName>
        <fullName evidence="5">TlyA family RNA methyltransferase</fullName>
    </submittedName>
</protein>
<feature type="domain" description="RNA-binding S4" evidence="4">
    <location>
        <begin position="1"/>
        <end position="66"/>
    </location>
</feature>
<keyword evidence="5" id="KW-0489">Methyltransferase</keyword>
<dbReference type="Gene3D" id="3.40.50.150">
    <property type="entry name" value="Vaccinia Virus protein VP39"/>
    <property type="match status" value="1"/>
</dbReference>
<dbReference type="Pfam" id="PF01479">
    <property type="entry name" value="S4"/>
    <property type="match status" value="1"/>
</dbReference>
<organism evidence="5 6">
    <name type="scientific">Hyphococcus aureus</name>
    <dbReference type="NCBI Taxonomy" id="2666033"/>
    <lineage>
        <taxon>Bacteria</taxon>
        <taxon>Pseudomonadati</taxon>
        <taxon>Pseudomonadota</taxon>
        <taxon>Alphaproteobacteria</taxon>
        <taxon>Parvularculales</taxon>
        <taxon>Parvularculaceae</taxon>
        <taxon>Hyphococcus</taxon>
    </lineage>
</organism>
<dbReference type="PANTHER" id="PTHR32319">
    <property type="entry name" value="BACTERIAL HEMOLYSIN-LIKE PROTEIN"/>
    <property type="match status" value="1"/>
</dbReference>
<dbReference type="Proteomes" id="UP001596116">
    <property type="component" value="Unassembled WGS sequence"/>
</dbReference>
<dbReference type="PANTHER" id="PTHR32319:SF0">
    <property type="entry name" value="BACTERIAL HEMOLYSIN-LIKE PROTEIN"/>
    <property type="match status" value="1"/>
</dbReference>
<dbReference type="PROSITE" id="PS50889">
    <property type="entry name" value="S4"/>
    <property type="match status" value="1"/>
</dbReference>
<dbReference type="RefSeq" id="WP_379878625.1">
    <property type="nucleotide sequence ID" value="NZ_JBHPON010000001.1"/>
</dbReference>
<evidence type="ECO:0000256" key="1">
    <source>
        <dbReference type="ARBA" id="ARBA00022884"/>
    </source>
</evidence>
<evidence type="ECO:0000256" key="3">
    <source>
        <dbReference type="PROSITE-ProRule" id="PRU00182"/>
    </source>
</evidence>
<dbReference type="InterPro" id="IPR047048">
    <property type="entry name" value="TlyA"/>
</dbReference>
<sequence>MRLDQYLVQQGLMESRARAQAAIAAGFVMVNGAVAEKSSQKVPEGAEIAVTGAAHDYVSRGGVKLQAALDHFKFDVSGKTCLDLGASTGGFTDVLLRAGAAKVYAVDVGTGQLHEKIVTDARVVNLEKTHAKDLSPALIPDPINMIACDVSFISLKKALPFALALAAPGCKLAALIKPQFEVGRQGIGKGGLVKEGLEEPCAQEMAQWIESAGWAVHGLIDSPIPGGDGNKEFLLGATKKI</sequence>
<dbReference type="SUPFAM" id="SSF55174">
    <property type="entry name" value="Alpha-L RNA-binding motif"/>
    <property type="match status" value="1"/>
</dbReference>
<evidence type="ECO:0000256" key="2">
    <source>
        <dbReference type="ARBA" id="ARBA00029460"/>
    </source>
</evidence>
<dbReference type="CDD" id="cd02440">
    <property type="entry name" value="AdoMet_MTases"/>
    <property type="match status" value="1"/>
</dbReference>
<dbReference type="InterPro" id="IPR002942">
    <property type="entry name" value="S4_RNA-bd"/>
</dbReference>
<dbReference type="InterPro" id="IPR036986">
    <property type="entry name" value="S4_RNA-bd_sf"/>
</dbReference>
<accession>A0ABW1KUJ3</accession>
<dbReference type="InterPro" id="IPR004538">
    <property type="entry name" value="Hemolysin_A/TlyA"/>
</dbReference>
<evidence type="ECO:0000313" key="5">
    <source>
        <dbReference type="EMBL" id="MFC6035791.1"/>
    </source>
</evidence>